<sequence>MTSGLDSRFLNFPIIDAGHLCLFGGDMFPSRAMHATAIVADPIPHMLALTRETRTLRCLSFAEVGGACLCGGLDLGDGLALLESSLLLEAQDLEAVEVGQGRSLGLLGLGLGPVGRLPLAVDLGLLPELLDGWRPGAPGQVGYHEVGEQDVGEGNGLSGNSEGGIGGGAVNKGL</sequence>
<proteinExistence type="predicted"/>
<reference evidence="2 3" key="1">
    <citation type="submission" date="2024-03" db="EMBL/GenBank/DDBJ databases">
        <title>A high-quality draft genome sequence of Diaporthe vaccinii, a causative agent of upright dieback and viscid rot disease in cranberry plants.</title>
        <authorList>
            <person name="Sarrasin M."/>
            <person name="Lang B.F."/>
            <person name="Burger G."/>
        </authorList>
    </citation>
    <scope>NUCLEOTIDE SEQUENCE [LARGE SCALE GENOMIC DNA]</scope>
    <source>
        <strain evidence="2 3">IS7</strain>
    </source>
</reference>
<evidence type="ECO:0000313" key="3">
    <source>
        <dbReference type="Proteomes" id="UP001600888"/>
    </source>
</evidence>
<evidence type="ECO:0000313" key="2">
    <source>
        <dbReference type="EMBL" id="KAL2292871.1"/>
    </source>
</evidence>
<dbReference type="EMBL" id="JBAWTH010000002">
    <property type="protein sequence ID" value="KAL2292871.1"/>
    <property type="molecule type" value="Genomic_DNA"/>
</dbReference>
<accession>A0ABR4FEE6</accession>
<gene>
    <name evidence="2" type="ORF">FJTKL_07924</name>
</gene>
<dbReference type="Proteomes" id="UP001600888">
    <property type="component" value="Unassembled WGS sequence"/>
</dbReference>
<keyword evidence="3" id="KW-1185">Reference proteome</keyword>
<organism evidence="2 3">
    <name type="scientific">Diaporthe vaccinii</name>
    <dbReference type="NCBI Taxonomy" id="105482"/>
    <lineage>
        <taxon>Eukaryota</taxon>
        <taxon>Fungi</taxon>
        <taxon>Dikarya</taxon>
        <taxon>Ascomycota</taxon>
        <taxon>Pezizomycotina</taxon>
        <taxon>Sordariomycetes</taxon>
        <taxon>Sordariomycetidae</taxon>
        <taxon>Diaporthales</taxon>
        <taxon>Diaporthaceae</taxon>
        <taxon>Diaporthe</taxon>
        <taxon>Diaporthe eres species complex</taxon>
    </lineage>
</organism>
<evidence type="ECO:0000256" key="1">
    <source>
        <dbReference type="SAM" id="MobiDB-lite"/>
    </source>
</evidence>
<name>A0ABR4FEE6_9PEZI</name>
<comment type="caution">
    <text evidence="2">The sequence shown here is derived from an EMBL/GenBank/DDBJ whole genome shotgun (WGS) entry which is preliminary data.</text>
</comment>
<feature type="region of interest" description="Disordered" evidence="1">
    <location>
        <begin position="149"/>
        <end position="174"/>
    </location>
</feature>
<protein>
    <submittedName>
        <fullName evidence="2">Uncharacterized protein</fullName>
    </submittedName>
</protein>
<feature type="compositionally biased region" description="Gly residues" evidence="1">
    <location>
        <begin position="153"/>
        <end position="174"/>
    </location>
</feature>